<keyword evidence="1" id="KW-0175">Coiled coil</keyword>
<dbReference type="OrthoDB" id="9997122at2"/>
<dbReference type="EMBL" id="AORH01000034">
    <property type="protein sequence ID" value="ENY69025.1"/>
    <property type="molecule type" value="Genomic_DNA"/>
</dbReference>
<evidence type="ECO:0000256" key="1">
    <source>
        <dbReference type="SAM" id="Coils"/>
    </source>
</evidence>
<dbReference type="STRING" id="1188235.MBVG_7040"/>
<gene>
    <name evidence="2" type="ORF">MBVG_7040</name>
</gene>
<dbReference type="PATRIC" id="fig|1188235.3.peg.701"/>
<comment type="caution">
    <text evidence="2">The sequence shown here is derived from an EMBL/GenBank/DDBJ whole genome shotgun (WGS) entry which is preliminary data.</text>
</comment>
<feature type="coiled-coil region" evidence="1">
    <location>
        <begin position="40"/>
        <end position="100"/>
    </location>
</feature>
<protein>
    <submittedName>
        <fullName evidence="2">Uncharacterized protein</fullName>
    </submittedName>
</protein>
<name>N9TSF6_9BACT</name>
<proteinExistence type="predicted"/>
<dbReference type="AlphaFoldDB" id="N9TSF6"/>
<evidence type="ECO:0000313" key="3">
    <source>
        <dbReference type="Proteomes" id="UP000013220"/>
    </source>
</evidence>
<dbReference type="Proteomes" id="UP000013220">
    <property type="component" value="Unassembled WGS sequence"/>
</dbReference>
<sequence length="203" mass="23994">MFNNFKNPKQIERLKTEILNNGNDHKVLNSFTGEMTLFAVDDLITKLNELQNIHKVWNNEIKVKRLNVLKKELEFLSLEIDEEKKSLKKEREKLKSVNLRDSDENNENIYLYDMAKKWCVNSIKMLDKMNRRFDELSREYTLLKNDNDLFAFDSKGRPIAKTSEVQNILQSITLHISSNLQLNINSEKLKKLISNEEVLEDDF</sequence>
<reference evidence="2 3" key="1">
    <citation type="journal article" date="2013" name="Genome Announc.">
        <title>Draft Genome Sequences of Mycoplasma alkalescens, Mycoplasma arginini, and Mycoplasma bovigenitalium, Three Species with Equivocal Pathogenic Status for Cattle.</title>
        <authorList>
            <person name="Manso-Silvan L."/>
            <person name="Tardy F."/>
            <person name="Baranowski E."/>
            <person name="Barre A."/>
            <person name="Blanchard A."/>
            <person name="Breton M."/>
            <person name="Couture C."/>
            <person name="Citti C."/>
            <person name="Dordet-Frisoni E."/>
            <person name="Dupuy V."/>
            <person name="Gaurivaud P."/>
            <person name="Jacob D."/>
            <person name="Lemaitre C."/>
            <person name="Nikolski M."/>
            <person name="Nouvel L.X."/>
            <person name="Poumarat F."/>
            <person name="Thebault P."/>
            <person name="Theil S."/>
            <person name="Thiaucourt F."/>
            <person name="Sirand-Pugnet P."/>
        </authorList>
    </citation>
    <scope>NUCLEOTIDE SEQUENCE [LARGE SCALE GENOMIC DNA]</scope>
    <source>
        <strain evidence="2 3">51080</strain>
    </source>
</reference>
<keyword evidence="3" id="KW-1185">Reference proteome</keyword>
<dbReference type="RefSeq" id="WP_004421636.1">
    <property type="nucleotide sequence ID" value="NZ_AORH01000034.1"/>
</dbReference>
<accession>N9TSF6</accession>
<organism evidence="2 3">
    <name type="scientific">Mycoplasmopsis bovigenitalium 51080</name>
    <dbReference type="NCBI Taxonomy" id="1188235"/>
    <lineage>
        <taxon>Bacteria</taxon>
        <taxon>Bacillati</taxon>
        <taxon>Mycoplasmatota</taxon>
        <taxon>Mycoplasmoidales</taxon>
        <taxon>Metamycoplasmataceae</taxon>
        <taxon>Mycoplasmopsis</taxon>
    </lineage>
</organism>
<evidence type="ECO:0000313" key="2">
    <source>
        <dbReference type="EMBL" id="ENY69025.1"/>
    </source>
</evidence>